<evidence type="ECO:0000256" key="9">
    <source>
        <dbReference type="ARBA" id="ARBA00041808"/>
    </source>
</evidence>
<name>A0A6P2C9P0_9ACTN</name>
<dbReference type="Gene3D" id="2.60.40.10">
    <property type="entry name" value="Immunoglobulins"/>
    <property type="match status" value="2"/>
</dbReference>
<evidence type="ECO:0000313" key="14">
    <source>
        <dbReference type="Proteomes" id="UP000460272"/>
    </source>
</evidence>
<dbReference type="PROSITE" id="PS50022">
    <property type="entry name" value="FA58C_3"/>
    <property type="match status" value="1"/>
</dbReference>
<dbReference type="PRINTS" id="PR00133">
    <property type="entry name" value="GLHYDRLASE3"/>
</dbReference>
<keyword evidence="5" id="KW-0378">Hydrolase</keyword>
<protein>
    <recommendedName>
        <fullName evidence="6">Probable beta-glucosidase G</fullName>
    </recommendedName>
    <alternativeName>
        <fullName evidence="7">Beta-D-glucoside glucohydrolase G</fullName>
    </alternativeName>
    <alternativeName>
        <fullName evidence="8">Cellobiase G</fullName>
    </alternativeName>
    <alternativeName>
        <fullName evidence="9">Gentiobiase G</fullName>
    </alternativeName>
</protein>
<dbReference type="GO" id="GO:0030246">
    <property type="term" value="F:carbohydrate binding"/>
    <property type="evidence" value="ECO:0007669"/>
    <property type="project" value="InterPro"/>
</dbReference>
<dbReference type="Pfam" id="PF14310">
    <property type="entry name" value="Fn3-like"/>
    <property type="match status" value="1"/>
</dbReference>
<evidence type="ECO:0000256" key="5">
    <source>
        <dbReference type="ARBA" id="ARBA00022801"/>
    </source>
</evidence>
<dbReference type="GO" id="GO:0008422">
    <property type="term" value="F:beta-glucosidase activity"/>
    <property type="evidence" value="ECO:0007669"/>
    <property type="project" value="TreeGrafter"/>
</dbReference>
<evidence type="ECO:0000259" key="11">
    <source>
        <dbReference type="PROSITE" id="PS50022"/>
    </source>
</evidence>
<accession>A0A6P2C9P0</accession>
<dbReference type="SMART" id="SM01217">
    <property type="entry name" value="Fn3_like"/>
    <property type="match status" value="1"/>
</dbReference>
<reference evidence="13 14" key="1">
    <citation type="submission" date="2018-11" db="EMBL/GenBank/DDBJ databases">
        <title>Trebonia kvetii gen.nov., sp.nov., a novel acidophilic actinobacterium, and proposal of the new actinobacterial family Treboniaceae fam. nov.</title>
        <authorList>
            <person name="Rapoport D."/>
            <person name="Sagova-Mareckova M."/>
            <person name="Sedlacek I."/>
            <person name="Provaznik J."/>
            <person name="Kralova S."/>
            <person name="Pavlinic D."/>
            <person name="Benes V."/>
            <person name="Kopecky J."/>
        </authorList>
    </citation>
    <scope>NUCLEOTIDE SEQUENCE [LARGE SCALE GENOMIC DNA]</scope>
    <source>
        <strain evidence="13 14">15Tr583</strain>
    </source>
</reference>
<evidence type="ECO:0000256" key="6">
    <source>
        <dbReference type="ARBA" id="ARBA00039579"/>
    </source>
</evidence>
<dbReference type="InterPro" id="IPR036881">
    <property type="entry name" value="Glyco_hydro_3_C_sf"/>
</dbReference>
<proteinExistence type="inferred from homology"/>
<dbReference type="CDD" id="cd04080">
    <property type="entry name" value="CBM6_cellulase-like"/>
    <property type="match status" value="2"/>
</dbReference>
<dbReference type="Pfam" id="PF03422">
    <property type="entry name" value="CBM_6"/>
    <property type="match status" value="2"/>
</dbReference>
<dbReference type="OrthoDB" id="9803863at2"/>
<dbReference type="InterPro" id="IPR006584">
    <property type="entry name" value="Cellulose-bd_IV"/>
</dbReference>
<dbReference type="SMART" id="SM00606">
    <property type="entry name" value="CBD_IV"/>
    <property type="match status" value="2"/>
</dbReference>
<sequence length="1337" mass="135970">MGSVHVPRLAWPRWARPWRARGGRAALAVATLAALALVGGVQHAAYGATEAPYGGTAAAVPGTVQAANYDTGGQGVAYNVTAVNGSANGYRSDGVDLETTADTQDTTPAGGPYDMGWTTPGQWFRYTVNVATAGTYSVAFRVSSPYGITDALHIANAAGTSLSGVVAVPNTGGYETWTTVTASVTLPAGQQTLTVDQDSNGWNFHFMTFTLTSSGGGGGSGGDQPFGGTPAAVPGTVQAANYDTGGQGTAYNVTAVNGTANGYRSDGVDLEATADTQDTTAAGGADNMGWTGAGQWFKYTVQVATAGTYTVSFRVAAPGAVTDALHIANSSGTNLTSAVAVPATGGYQAWTTVTANVTLPAGAQTLTVDQDAAGWNLHYLAFTSGSSGGGGGGPTEYCGTQDLALDQPTTASSTYSASGNLAPAATDGNPGSRWESAYTDPQWLEVDLGSQTQICSASLLWETAYASVFQIQVSADNANWSTVYSTTTATGGSESFTFSATGRYIRVYATKRATQWGDSIFEFDVYGLTTTAPLTGGNGNGGNGVCPWVGSTASVASRVQQVLNTMDQSEEFTMLSGDGGSSYIGQVAAIPNLCIPAINMQDGPNGVGDGTGGVTAFPDGENAAATWDPALIQQEGTAVGAEFAGKGVNVSLGPTTNLVRDPRWGRTYESYGEDPYLASQITSAEVTGIQSQGVMAMVKHVAAYDQEQYPNGNNNETVSQQALQELYLAPFETSIKQSAPASFMCSYAVVNGNASCQNAYMQIDGLDTNANFGGFITSDWGGDYNNVASVEGGMDIGMPFPGSIPTDLANAITSGALSQYTINEAVGRILTQMFAFGMFDNPQAGSLSATVTSAAHQQTALQLGEEGTVLLKNNGILPLNPAGTESIAVIGTDAGAGVELAGGGSGTVTSSNTIWPITGIQNAAGPNVKVTYTPGNDNGTTDIPQAVAAAKAATDAIIYVNAPEGEETDLTTLDLSAADESMISQVAAANPNTIVVINSGSPVVMPWLNSVAGVFENWYGGQETGAAMAALIFGTVNPSGKLPVTFPSALSQVPAQTTAQWPGTSTGVTYSEGVDIGYRWYQSHNITPAFPFGYGLSYTSFSFSNLNVGAFNANGRATVTATVTNTGSRAGADVAQLYVGDPAASQDPPEQLAGFQRVTLNPGQSATVTFPLTIHNLASWSPADNAWEAPAGTYGISVGDSSVNRPLTGSTSLTQKLTGQVAAGTSGAGVAPANTAVSANVTPNSGVPGAETVGVINPQGYSSPKGAGVSFTMQALDSSSSAGLTFTATGLPPGITIASNGTISGSGSTVGAYTVTVTATDTRGVSGTATFVWSVVQ</sequence>
<dbReference type="Gene3D" id="3.40.50.1700">
    <property type="entry name" value="Glycoside hydrolase family 3 C-terminal domain"/>
    <property type="match status" value="1"/>
</dbReference>
<feature type="domain" description="F5/8 type C" evidence="11">
    <location>
        <begin position="393"/>
        <end position="528"/>
    </location>
</feature>
<dbReference type="Gene3D" id="3.20.20.300">
    <property type="entry name" value="Glycoside hydrolase, family 3, N-terminal domain"/>
    <property type="match status" value="1"/>
</dbReference>
<gene>
    <name evidence="13" type="ORF">EAS64_04465</name>
</gene>
<evidence type="ECO:0000256" key="8">
    <source>
        <dbReference type="ARBA" id="ARBA00041601"/>
    </source>
</evidence>
<keyword evidence="4" id="KW-0732">Signal</keyword>
<dbReference type="InterPro" id="IPR001764">
    <property type="entry name" value="Glyco_hydro_3_N"/>
</dbReference>
<evidence type="ECO:0000256" key="2">
    <source>
        <dbReference type="ARBA" id="ARBA00005336"/>
    </source>
</evidence>
<dbReference type="InterPro" id="IPR026891">
    <property type="entry name" value="Fn3-like"/>
</dbReference>
<dbReference type="GO" id="GO:0005576">
    <property type="term" value="C:extracellular region"/>
    <property type="evidence" value="ECO:0007669"/>
    <property type="project" value="UniProtKB-SubCell"/>
</dbReference>
<dbReference type="Proteomes" id="UP000460272">
    <property type="component" value="Unassembled WGS sequence"/>
</dbReference>
<dbReference type="InterPro" id="IPR005084">
    <property type="entry name" value="CBM6"/>
</dbReference>
<dbReference type="RefSeq" id="WP_145851394.1">
    <property type="nucleotide sequence ID" value="NZ_RPFW01000001.1"/>
</dbReference>
<dbReference type="PANTHER" id="PTHR42715">
    <property type="entry name" value="BETA-GLUCOSIDASE"/>
    <property type="match status" value="1"/>
</dbReference>
<dbReference type="Pfam" id="PF00933">
    <property type="entry name" value="Glyco_hydro_3"/>
    <property type="match status" value="1"/>
</dbReference>
<dbReference type="Pfam" id="PF01915">
    <property type="entry name" value="Glyco_hydro_3_C"/>
    <property type="match status" value="1"/>
</dbReference>
<dbReference type="PANTHER" id="PTHR42715:SF12">
    <property type="entry name" value="BETA-GLUCOSIDASE G-RELATED"/>
    <property type="match status" value="1"/>
</dbReference>
<dbReference type="SUPFAM" id="SSF51445">
    <property type="entry name" value="(Trans)glycosidases"/>
    <property type="match status" value="1"/>
</dbReference>
<evidence type="ECO:0000256" key="3">
    <source>
        <dbReference type="ARBA" id="ARBA00022525"/>
    </source>
</evidence>
<dbReference type="InterPro" id="IPR036962">
    <property type="entry name" value="Glyco_hydro_3_N_sf"/>
</dbReference>
<dbReference type="PROSITE" id="PS51175">
    <property type="entry name" value="CBM6"/>
    <property type="match status" value="2"/>
</dbReference>
<dbReference type="InterPro" id="IPR017853">
    <property type="entry name" value="GH"/>
</dbReference>
<keyword evidence="14" id="KW-1185">Reference proteome</keyword>
<dbReference type="Pfam" id="PF22633">
    <property type="entry name" value="F5_F8_type_C_2"/>
    <property type="match status" value="1"/>
</dbReference>
<dbReference type="InterPro" id="IPR050288">
    <property type="entry name" value="Cellulose_deg_GH3"/>
</dbReference>
<dbReference type="SUPFAM" id="SSF52279">
    <property type="entry name" value="Beta-D-glucan exohydrolase, C-terminal domain"/>
    <property type="match status" value="1"/>
</dbReference>
<keyword evidence="3" id="KW-0964">Secreted</keyword>
<evidence type="ECO:0000256" key="7">
    <source>
        <dbReference type="ARBA" id="ARBA00041276"/>
    </source>
</evidence>
<feature type="domain" description="CBM6" evidence="12">
    <location>
        <begin position="81"/>
        <end position="210"/>
    </location>
</feature>
<evidence type="ECO:0000259" key="12">
    <source>
        <dbReference type="PROSITE" id="PS51175"/>
    </source>
</evidence>
<organism evidence="13 14">
    <name type="scientific">Trebonia kvetii</name>
    <dbReference type="NCBI Taxonomy" id="2480626"/>
    <lineage>
        <taxon>Bacteria</taxon>
        <taxon>Bacillati</taxon>
        <taxon>Actinomycetota</taxon>
        <taxon>Actinomycetes</taxon>
        <taxon>Streptosporangiales</taxon>
        <taxon>Treboniaceae</taxon>
        <taxon>Trebonia</taxon>
    </lineage>
</organism>
<comment type="similarity">
    <text evidence="2">Belongs to the glycosyl hydrolase 3 family.</text>
</comment>
<comment type="subcellular location">
    <subcellularLocation>
        <location evidence="1">Secreted</location>
    </subcellularLocation>
</comment>
<evidence type="ECO:0000256" key="10">
    <source>
        <dbReference type="SAM" id="MobiDB-lite"/>
    </source>
</evidence>
<dbReference type="Gene3D" id="2.60.120.260">
    <property type="entry name" value="Galactose-binding domain-like"/>
    <property type="match status" value="3"/>
</dbReference>
<dbReference type="InterPro" id="IPR013783">
    <property type="entry name" value="Ig-like_fold"/>
</dbReference>
<evidence type="ECO:0000256" key="1">
    <source>
        <dbReference type="ARBA" id="ARBA00004613"/>
    </source>
</evidence>
<dbReference type="GO" id="GO:0009251">
    <property type="term" value="P:glucan catabolic process"/>
    <property type="evidence" value="ECO:0007669"/>
    <property type="project" value="TreeGrafter"/>
</dbReference>
<dbReference type="Pfam" id="PF05345">
    <property type="entry name" value="He_PIG"/>
    <property type="match status" value="1"/>
</dbReference>
<evidence type="ECO:0000256" key="4">
    <source>
        <dbReference type="ARBA" id="ARBA00022729"/>
    </source>
</evidence>
<feature type="compositionally biased region" description="Polar residues" evidence="10">
    <location>
        <begin position="409"/>
        <end position="419"/>
    </location>
</feature>
<dbReference type="InterPro" id="IPR002772">
    <property type="entry name" value="Glyco_hydro_3_C"/>
</dbReference>
<dbReference type="SUPFAM" id="SSF49785">
    <property type="entry name" value="Galactose-binding domain-like"/>
    <property type="match status" value="3"/>
</dbReference>
<comment type="caution">
    <text evidence="13">The sequence shown here is derived from an EMBL/GenBank/DDBJ whole genome shotgun (WGS) entry which is preliminary data.</text>
</comment>
<feature type="region of interest" description="Disordered" evidence="10">
    <location>
        <begin position="409"/>
        <end position="436"/>
    </location>
</feature>
<dbReference type="InterPro" id="IPR008979">
    <property type="entry name" value="Galactose-bd-like_sf"/>
</dbReference>
<evidence type="ECO:0000313" key="13">
    <source>
        <dbReference type="EMBL" id="TVZ06641.1"/>
    </source>
</evidence>
<dbReference type="SMART" id="SM00231">
    <property type="entry name" value="FA58C"/>
    <property type="match status" value="1"/>
</dbReference>
<dbReference type="EMBL" id="RPFW01000001">
    <property type="protein sequence ID" value="TVZ06641.1"/>
    <property type="molecule type" value="Genomic_DNA"/>
</dbReference>
<dbReference type="InterPro" id="IPR000421">
    <property type="entry name" value="FA58C"/>
</dbReference>
<feature type="domain" description="CBM6" evidence="12">
    <location>
        <begin position="249"/>
        <end position="383"/>
    </location>
</feature>